<proteinExistence type="predicted"/>
<evidence type="ECO:0000256" key="1">
    <source>
        <dbReference type="SAM" id="MobiDB-lite"/>
    </source>
</evidence>
<dbReference type="AlphaFoldDB" id="A0A564FZZ9"/>
<sequence>MARQPRVGDEVRSLKGLLAGLSTETKLLRLEQALRRKDWSDQARAPAGQSNGGQWVAEGGGGDRGWTLSDDDAQVIRPQWAQLPGSEPAQTREETLLDDGTRILSIRIHAGRRDFDEQHAVTAPDGESRIFETSGATQTIRDGVSGEILSRSTFTEQGAEAEAIAQPAFLQFVPAAVAAVRILRTLELAGTLFSALSARRGGYGTVLGITAHEFRGTKDDGQMPVIWVGRVDQQALEAACPKTEELQSRLDAFNAAVRGSGLYRTPAEVGNAVHYRMDQWAKAQKSKNLFSELSIRTDGKEGKYGEAGTSRLDIYHRPRPTVACIYDHKTGSRGLAWSNAVRYADAAKKYFPETQRIIVIQMRPRT</sequence>
<protein>
    <submittedName>
        <fullName evidence="3">Uncharacterized protein</fullName>
    </submittedName>
</protein>
<keyword evidence="5" id="KW-1185">Reference proteome</keyword>
<evidence type="ECO:0000313" key="2">
    <source>
        <dbReference type="EMBL" id="GJD57105.1"/>
    </source>
</evidence>
<feature type="region of interest" description="Disordered" evidence="1">
    <location>
        <begin position="38"/>
        <end position="67"/>
    </location>
</feature>
<reference evidence="2" key="3">
    <citation type="submission" date="2021-08" db="EMBL/GenBank/DDBJ databases">
        <authorList>
            <person name="Tani A."/>
            <person name="Ola A."/>
            <person name="Ogura Y."/>
            <person name="Katsura K."/>
            <person name="Hayashi T."/>
        </authorList>
    </citation>
    <scope>NUCLEOTIDE SEQUENCE</scope>
    <source>
        <strain evidence="2">DSM 22415</strain>
    </source>
</reference>
<reference evidence="2" key="2">
    <citation type="journal article" date="2021" name="Front. Microbiol.">
        <title>Comprehensive Comparative Genomics and Phenotyping of Methylobacterium Species.</title>
        <authorList>
            <person name="Alessa O."/>
            <person name="Ogura Y."/>
            <person name="Fujitani Y."/>
            <person name="Takami H."/>
            <person name="Hayashi T."/>
            <person name="Sahin N."/>
            <person name="Tani A."/>
        </authorList>
    </citation>
    <scope>NUCLEOTIDE SEQUENCE</scope>
    <source>
        <strain evidence="2">DSM 22415</strain>
    </source>
</reference>
<name>A0A564FZZ9_9HYPH</name>
<dbReference type="OrthoDB" id="8115513at2"/>
<dbReference type="EMBL" id="BPQI01000086">
    <property type="protein sequence ID" value="GJD57105.1"/>
    <property type="molecule type" value="Genomic_DNA"/>
</dbReference>
<dbReference type="RefSeq" id="WP_144765304.1">
    <property type="nucleotide sequence ID" value="NZ_BPQI01000086.1"/>
</dbReference>
<evidence type="ECO:0000313" key="5">
    <source>
        <dbReference type="Proteomes" id="UP001055303"/>
    </source>
</evidence>
<evidence type="ECO:0000313" key="4">
    <source>
        <dbReference type="Proteomes" id="UP000401717"/>
    </source>
</evidence>
<organism evidence="3 4">
    <name type="scientific">Methylobacterium dankookense</name>
    <dbReference type="NCBI Taxonomy" id="560405"/>
    <lineage>
        <taxon>Bacteria</taxon>
        <taxon>Pseudomonadati</taxon>
        <taxon>Pseudomonadota</taxon>
        <taxon>Alphaproteobacteria</taxon>
        <taxon>Hyphomicrobiales</taxon>
        <taxon>Methylobacteriaceae</taxon>
        <taxon>Methylobacterium</taxon>
    </lineage>
</organism>
<dbReference type="Proteomes" id="UP000401717">
    <property type="component" value="Unassembled WGS sequence"/>
</dbReference>
<accession>A0A564FZZ9</accession>
<dbReference type="Proteomes" id="UP001055303">
    <property type="component" value="Unassembled WGS sequence"/>
</dbReference>
<gene>
    <name evidence="2" type="ORF">IFDJLNFL_3005</name>
    <name evidence="3" type="ORF">MTDSW087_03058</name>
</gene>
<dbReference type="EMBL" id="CABFVH010000018">
    <property type="protein sequence ID" value="VUF13356.1"/>
    <property type="molecule type" value="Genomic_DNA"/>
</dbReference>
<evidence type="ECO:0000313" key="3">
    <source>
        <dbReference type="EMBL" id="VUF13356.1"/>
    </source>
</evidence>
<reference evidence="3 4" key="1">
    <citation type="submission" date="2019-06" db="EMBL/GenBank/DDBJ databases">
        <authorList>
            <person name="Rodrigo-Torres L."/>
            <person name="Arahal R. D."/>
            <person name="Lucena T."/>
        </authorList>
    </citation>
    <scope>NUCLEOTIDE SEQUENCE [LARGE SCALE GENOMIC DNA]</scope>
    <source>
        <strain evidence="3 4">SW08-7</strain>
    </source>
</reference>